<dbReference type="EMBL" id="PFGP01000131">
    <property type="protein sequence ID" value="PIW65948.1"/>
    <property type="molecule type" value="Genomic_DNA"/>
</dbReference>
<organism evidence="6 7">
    <name type="scientific">Candidatus Taenaricola geysiri</name>
    <dbReference type="NCBI Taxonomy" id="1974752"/>
    <lineage>
        <taxon>Bacteria</taxon>
        <taxon>Pseudomonadati</taxon>
        <taxon>Candidatus Omnitrophota</taxon>
        <taxon>Candidatus Taenaricola</taxon>
    </lineage>
</organism>
<dbReference type="CDD" id="cd06171">
    <property type="entry name" value="Sigma70_r4"/>
    <property type="match status" value="1"/>
</dbReference>
<protein>
    <recommendedName>
        <fullName evidence="5">RNA polymerase sigma factor 70 region 4 type 2 domain-containing protein</fullName>
    </recommendedName>
</protein>
<feature type="domain" description="RNA polymerase sigma factor 70 region 4 type 2" evidence="5">
    <location>
        <begin position="132"/>
        <end position="182"/>
    </location>
</feature>
<dbReference type="NCBIfam" id="TIGR02937">
    <property type="entry name" value="sigma70-ECF"/>
    <property type="match status" value="1"/>
</dbReference>
<reference evidence="6 7" key="1">
    <citation type="submission" date="2017-09" db="EMBL/GenBank/DDBJ databases">
        <title>Depth-based differentiation of microbial function through sediment-hosted aquifers and enrichment of novel symbionts in the deep terrestrial subsurface.</title>
        <authorList>
            <person name="Probst A.J."/>
            <person name="Ladd B."/>
            <person name="Jarett J.K."/>
            <person name="Geller-Mcgrath D.E."/>
            <person name="Sieber C.M."/>
            <person name="Emerson J.B."/>
            <person name="Anantharaman K."/>
            <person name="Thomas B.C."/>
            <person name="Malmstrom R."/>
            <person name="Stieglmeier M."/>
            <person name="Klingl A."/>
            <person name="Woyke T."/>
            <person name="Ryan C.M."/>
            <person name="Banfield J.F."/>
        </authorList>
    </citation>
    <scope>NUCLEOTIDE SEQUENCE [LARGE SCALE GENOMIC DNA]</scope>
    <source>
        <strain evidence="6">CG12_big_fil_rev_8_21_14_0_65_43_15</strain>
    </source>
</reference>
<dbReference type="PANTHER" id="PTHR43133">
    <property type="entry name" value="RNA POLYMERASE ECF-TYPE SIGMA FACTO"/>
    <property type="match status" value="1"/>
</dbReference>
<evidence type="ECO:0000256" key="2">
    <source>
        <dbReference type="ARBA" id="ARBA00023015"/>
    </source>
</evidence>
<evidence type="ECO:0000256" key="1">
    <source>
        <dbReference type="ARBA" id="ARBA00010641"/>
    </source>
</evidence>
<name>A0A2J0LDL0_9BACT</name>
<dbReference type="InterPro" id="IPR013324">
    <property type="entry name" value="RNA_pol_sigma_r3/r4-like"/>
</dbReference>
<dbReference type="PANTHER" id="PTHR43133:SF51">
    <property type="entry name" value="RNA POLYMERASE SIGMA FACTOR"/>
    <property type="match status" value="1"/>
</dbReference>
<dbReference type="Pfam" id="PF08281">
    <property type="entry name" value="Sigma70_r4_2"/>
    <property type="match status" value="1"/>
</dbReference>
<dbReference type="InterPro" id="IPR036388">
    <property type="entry name" value="WH-like_DNA-bd_sf"/>
</dbReference>
<accession>A0A2J0LDL0</accession>
<evidence type="ECO:0000256" key="4">
    <source>
        <dbReference type="ARBA" id="ARBA00023163"/>
    </source>
</evidence>
<dbReference type="InterPro" id="IPR039425">
    <property type="entry name" value="RNA_pol_sigma-70-like"/>
</dbReference>
<dbReference type="GO" id="GO:0006352">
    <property type="term" value="P:DNA-templated transcription initiation"/>
    <property type="evidence" value="ECO:0007669"/>
    <property type="project" value="InterPro"/>
</dbReference>
<comment type="similarity">
    <text evidence="1">Belongs to the sigma-70 factor family. ECF subfamily.</text>
</comment>
<dbReference type="Gene3D" id="1.10.10.10">
    <property type="entry name" value="Winged helix-like DNA-binding domain superfamily/Winged helix DNA-binding domain"/>
    <property type="match status" value="1"/>
</dbReference>
<proteinExistence type="inferred from homology"/>
<evidence type="ECO:0000313" key="6">
    <source>
        <dbReference type="EMBL" id="PIW65948.1"/>
    </source>
</evidence>
<dbReference type="SUPFAM" id="SSF88946">
    <property type="entry name" value="Sigma2 domain of RNA polymerase sigma factors"/>
    <property type="match status" value="1"/>
</dbReference>
<dbReference type="InterPro" id="IPR013325">
    <property type="entry name" value="RNA_pol_sigma_r2"/>
</dbReference>
<evidence type="ECO:0000313" key="7">
    <source>
        <dbReference type="Proteomes" id="UP000231267"/>
    </source>
</evidence>
<keyword evidence="2" id="KW-0805">Transcription regulation</keyword>
<dbReference type="InterPro" id="IPR013249">
    <property type="entry name" value="RNA_pol_sigma70_r4_t2"/>
</dbReference>
<dbReference type="Proteomes" id="UP000231267">
    <property type="component" value="Unassembled WGS sequence"/>
</dbReference>
<dbReference type="AlphaFoldDB" id="A0A2J0LDL0"/>
<keyword evidence="4" id="KW-0804">Transcription</keyword>
<gene>
    <name evidence="6" type="ORF">COW11_05875</name>
</gene>
<dbReference type="GO" id="GO:0003677">
    <property type="term" value="F:DNA binding"/>
    <property type="evidence" value="ECO:0007669"/>
    <property type="project" value="InterPro"/>
</dbReference>
<dbReference type="SUPFAM" id="SSF88659">
    <property type="entry name" value="Sigma3 and sigma4 domains of RNA polymerase sigma factors"/>
    <property type="match status" value="1"/>
</dbReference>
<comment type="caution">
    <text evidence="6">The sequence shown here is derived from an EMBL/GenBank/DDBJ whole genome shotgun (WGS) entry which is preliminary data.</text>
</comment>
<dbReference type="GO" id="GO:0016987">
    <property type="term" value="F:sigma factor activity"/>
    <property type="evidence" value="ECO:0007669"/>
    <property type="project" value="UniProtKB-KW"/>
</dbReference>
<evidence type="ECO:0000256" key="3">
    <source>
        <dbReference type="ARBA" id="ARBA00023082"/>
    </source>
</evidence>
<dbReference type="InterPro" id="IPR014284">
    <property type="entry name" value="RNA_pol_sigma-70_dom"/>
</dbReference>
<evidence type="ECO:0000259" key="5">
    <source>
        <dbReference type="Pfam" id="PF08281"/>
    </source>
</evidence>
<dbReference type="Gene3D" id="1.10.1740.10">
    <property type="match status" value="1"/>
</dbReference>
<keyword evidence="3" id="KW-0731">Sigma factor</keyword>
<sequence>MSTKDAKIIANCIKGDKNAWNEFVERFSGLAMWCIKDRLSKSGYTFNNYDLQDIHQEVFLCIYKENKLAALKDHSKIAPWLSVVAGNIAMNKIKHIKGGKISEKSVPLPDILEDKTLSPVEIIDQAEREAIIAGAINCLKPREKIIINLYYANNNTIKEIASFLNMRQGSVASLVARARKKIKKNMHKNRN</sequence>